<evidence type="ECO:0000313" key="5">
    <source>
        <dbReference type="EMBL" id="MBU9737608.1"/>
    </source>
</evidence>
<dbReference type="PROSITE" id="PS00211">
    <property type="entry name" value="ABC_TRANSPORTER_1"/>
    <property type="match status" value="1"/>
</dbReference>
<dbReference type="RefSeq" id="WP_158348772.1">
    <property type="nucleotide sequence ID" value="NZ_JAHQCW010000022.1"/>
</dbReference>
<dbReference type="EMBL" id="JAHQCW010000022">
    <property type="protein sequence ID" value="MBU9737608.1"/>
    <property type="molecule type" value="Genomic_DNA"/>
</dbReference>
<dbReference type="SMART" id="SM00382">
    <property type="entry name" value="AAA"/>
    <property type="match status" value="1"/>
</dbReference>
<protein>
    <submittedName>
        <fullName evidence="5">ABC transporter ATP-binding protein</fullName>
    </submittedName>
</protein>
<evidence type="ECO:0000256" key="2">
    <source>
        <dbReference type="ARBA" id="ARBA00022741"/>
    </source>
</evidence>
<dbReference type="InterPro" id="IPR003439">
    <property type="entry name" value="ABC_transporter-like_ATP-bd"/>
</dbReference>
<evidence type="ECO:0000313" key="6">
    <source>
        <dbReference type="Proteomes" id="UP000712157"/>
    </source>
</evidence>
<keyword evidence="2" id="KW-0547">Nucleotide-binding</keyword>
<dbReference type="InterPro" id="IPR003593">
    <property type="entry name" value="AAA+_ATPase"/>
</dbReference>
<dbReference type="PROSITE" id="PS50893">
    <property type="entry name" value="ABC_TRANSPORTER_2"/>
    <property type="match status" value="1"/>
</dbReference>
<organism evidence="5 6">
    <name type="scientific">Diplocloster agilis</name>
    <dbReference type="NCBI Taxonomy" id="2850323"/>
    <lineage>
        <taxon>Bacteria</taxon>
        <taxon>Bacillati</taxon>
        <taxon>Bacillota</taxon>
        <taxon>Clostridia</taxon>
        <taxon>Lachnospirales</taxon>
        <taxon>Lachnospiraceae</taxon>
        <taxon>Diplocloster</taxon>
    </lineage>
</organism>
<proteinExistence type="predicted"/>
<dbReference type="SUPFAM" id="SSF52540">
    <property type="entry name" value="P-loop containing nucleoside triphosphate hydrolases"/>
    <property type="match status" value="1"/>
</dbReference>
<evidence type="ECO:0000259" key="4">
    <source>
        <dbReference type="PROSITE" id="PS50893"/>
    </source>
</evidence>
<dbReference type="Pfam" id="PF00005">
    <property type="entry name" value="ABC_tran"/>
    <property type="match status" value="1"/>
</dbReference>
<reference evidence="5" key="1">
    <citation type="submission" date="2021-06" db="EMBL/GenBank/DDBJ databases">
        <title>Description of novel taxa of the family Lachnospiraceae.</title>
        <authorList>
            <person name="Chaplin A.V."/>
            <person name="Sokolova S.R."/>
            <person name="Pikina A.P."/>
            <person name="Korzhanova M."/>
            <person name="Belova V."/>
            <person name="Korostin D."/>
            <person name="Efimov B.A."/>
        </authorList>
    </citation>
    <scope>NUCLEOTIDE SEQUENCE</scope>
    <source>
        <strain evidence="5">ASD5720</strain>
    </source>
</reference>
<sequence length="232" mass="26027">MLEIQDLTKRYGKNLAVDHVSFTVPNGKVGILLGPNGAGKSTIIKSIAGLLRFEGGVGIQGISNRELEAKKQFGYVPEIPAMFDALTVREHLEYIHRAYGVSVSEQEIMDLLTRFELEDKQDKLGNELSKGMMQKVSICCALLIRPQVLMLDEPMVGLDPRAIKELKQVILEQREQGVTILISTHMLEMVKELWDVMFVMEKGKIIGQYTKEEAKDQDIEDLFFDITGGDEG</sequence>
<evidence type="ECO:0000256" key="3">
    <source>
        <dbReference type="ARBA" id="ARBA00022840"/>
    </source>
</evidence>
<dbReference type="Proteomes" id="UP000712157">
    <property type="component" value="Unassembled WGS sequence"/>
</dbReference>
<dbReference type="AlphaFoldDB" id="A0A949K753"/>
<dbReference type="Gene3D" id="3.40.50.300">
    <property type="entry name" value="P-loop containing nucleotide triphosphate hydrolases"/>
    <property type="match status" value="1"/>
</dbReference>
<dbReference type="PANTHER" id="PTHR42939:SF1">
    <property type="entry name" value="ABC TRANSPORTER ATP-BINDING PROTEIN ALBC-RELATED"/>
    <property type="match status" value="1"/>
</dbReference>
<dbReference type="InterPro" id="IPR027417">
    <property type="entry name" value="P-loop_NTPase"/>
</dbReference>
<feature type="domain" description="ABC transporter" evidence="4">
    <location>
        <begin position="2"/>
        <end position="227"/>
    </location>
</feature>
<keyword evidence="1" id="KW-0813">Transport</keyword>
<dbReference type="GO" id="GO:0016887">
    <property type="term" value="F:ATP hydrolysis activity"/>
    <property type="evidence" value="ECO:0007669"/>
    <property type="project" value="InterPro"/>
</dbReference>
<dbReference type="InterPro" id="IPR051782">
    <property type="entry name" value="ABC_Transporter_VariousFunc"/>
</dbReference>
<dbReference type="GO" id="GO:0005524">
    <property type="term" value="F:ATP binding"/>
    <property type="evidence" value="ECO:0007669"/>
    <property type="project" value="UniProtKB-KW"/>
</dbReference>
<comment type="caution">
    <text evidence="5">The sequence shown here is derived from an EMBL/GenBank/DDBJ whole genome shotgun (WGS) entry which is preliminary data.</text>
</comment>
<dbReference type="PANTHER" id="PTHR42939">
    <property type="entry name" value="ABC TRANSPORTER ATP-BINDING PROTEIN ALBC-RELATED"/>
    <property type="match status" value="1"/>
</dbReference>
<keyword evidence="3 5" id="KW-0067">ATP-binding</keyword>
<name>A0A949K753_9FIRM</name>
<accession>A0A949K753</accession>
<dbReference type="InterPro" id="IPR017871">
    <property type="entry name" value="ABC_transporter-like_CS"/>
</dbReference>
<evidence type="ECO:0000256" key="1">
    <source>
        <dbReference type="ARBA" id="ARBA00022448"/>
    </source>
</evidence>
<gene>
    <name evidence="5" type="ORF">KTH89_13750</name>
</gene>
<dbReference type="CDD" id="cd03230">
    <property type="entry name" value="ABC_DR_subfamily_A"/>
    <property type="match status" value="1"/>
</dbReference>
<keyword evidence="6" id="KW-1185">Reference proteome</keyword>